<keyword evidence="2" id="KW-1185">Reference proteome</keyword>
<sequence>MLQEYAQIFNSVEGNTSFYADPKPSSITKWRNDVPADFKFTFKIPKRISHELALQNCQRELTRWLTLFEPIFDKVGQVMLQLPQACSPQFLPLITAFCAQLPTALPLGIEIRHLAFFDKADNERRFNQFLIQNQYNRIMMDTRPLFSEAATNEAIIDAQRKKPRVPLHVIATSNAPVLRYVGCSDLQANRQFYAPWLKKINHWLDEGKTPYVFFHTADNYDAPLLAKQFIEDLNRPEVKLGEFPAQQQPQQTSLL</sequence>
<gene>
    <name evidence="1" type="ORF">BET10_10245</name>
</gene>
<dbReference type="InterPro" id="IPR036520">
    <property type="entry name" value="UPF0759_sf"/>
</dbReference>
<dbReference type="SUPFAM" id="SSF117396">
    <property type="entry name" value="TM1631-like"/>
    <property type="match status" value="1"/>
</dbReference>
<comment type="caution">
    <text evidence="1">The sequence shown here is derived from an EMBL/GenBank/DDBJ whole genome shotgun (WGS) entry which is preliminary data.</text>
</comment>
<dbReference type="AlphaFoldDB" id="A0A1S1MUJ1"/>
<evidence type="ECO:0000313" key="1">
    <source>
        <dbReference type="EMBL" id="OHU91212.1"/>
    </source>
</evidence>
<protein>
    <recommendedName>
        <fullName evidence="3">DUF72 domain-containing protein</fullName>
    </recommendedName>
</protein>
<dbReference type="PANTHER" id="PTHR30348:SF9">
    <property type="entry name" value="UPF0759 PROTEIN YECE"/>
    <property type="match status" value="1"/>
</dbReference>
<proteinExistence type="predicted"/>
<name>A0A1S1MUJ1_9GAMM</name>
<accession>A0A1S1MUJ1</accession>
<dbReference type="InterPro" id="IPR002763">
    <property type="entry name" value="DUF72"/>
</dbReference>
<dbReference type="Proteomes" id="UP000179786">
    <property type="component" value="Unassembled WGS sequence"/>
</dbReference>
<evidence type="ECO:0000313" key="2">
    <source>
        <dbReference type="Proteomes" id="UP000179786"/>
    </source>
</evidence>
<dbReference type="Pfam" id="PF01904">
    <property type="entry name" value="DUF72"/>
    <property type="match status" value="1"/>
</dbReference>
<dbReference type="PANTHER" id="PTHR30348">
    <property type="entry name" value="UNCHARACTERIZED PROTEIN YECE"/>
    <property type="match status" value="1"/>
</dbReference>
<organism evidence="1 2">
    <name type="scientific">Pseudoalteromonas amylolytica</name>
    <dbReference type="NCBI Taxonomy" id="1859457"/>
    <lineage>
        <taxon>Bacteria</taxon>
        <taxon>Pseudomonadati</taxon>
        <taxon>Pseudomonadota</taxon>
        <taxon>Gammaproteobacteria</taxon>
        <taxon>Alteromonadales</taxon>
        <taxon>Pseudoalteromonadaceae</taxon>
        <taxon>Pseudoalteromonas</taxon>
    </lineage>
</organism>
<evidence type="ECO:0008006" key="3">
    <source>
        <dbReference type="Google" id="ProtNLM"/>
    </source>
</evidence>
<dbReference type="STRING" id="1859457.BET10_10245"/>
<dbReference type="Gene3D" id="3.20.20.410">
    <property type="entry name" value="Protein of unknown function UPF0759"/>
    <property type="match status" value="1"/>
</dbReference>
<reference evidence="1 2" key="1">
    <citation type="submission" date="2016-09" db="EMBL/GenBank/DDBJ databases">
        <title>Pseudoalteromonas amylolytica sp. nov., isolated from the surface seawater.</title>
        <authorList>
            <person name="Wu Y.-H."/>
            <person name="Cheng H."/>
            <person name="Jin X.-B."/>
            <person name="Wang C.-S."/>
            <person name="Xu X.-W."/>
        </authorList>
    </citation>
    <scope>NUCLEOTIDE SEQUENCE [LARGE SCALE GENOMIC DNA]</scope>
    <source>
        <strain evidence="1 2">JW1</strain>
    </source>
</reference>
<dbReference type="EMBL" id="MKJU01000025">
    <property type="protein sequence ID" value="OHU91212.1"/>
    <property type="molecule type" value="Genomic_DNA"/>
</dbReference>